<evidence type="ECO:0000256" key="1">
    <source>
        <dbReference type="ARBA" id="ARBA00022448"/>
    </source>
</evidence>
<evidence type="ECO:0000313" key="8">
    <source>
        <dbReference type="EMBL" id="CBK42842.1"/>
    </source>
</evidence>
<evidence type="ECO:0000259" key="7">
    <source>
        <dbReference type="PROSITE" id="PS51866"/>
    </source>
</evidence>
<dbReference type="PANTHER" id="PTHR42781:SF4">
    <property type="entry name" value="SPERMIDINE_PUTRESCINE IMPORT ATP-BINDING PROTEIN POTA"/>
    <property type="match status" value="1"/>
</dbReference>
<dbReference type="Gene3D" id="3.40.50.300">
    <property type="entry name" value="P-loop containing nucleotide triphosphate hydrolases"/>
    <property type="match status" value="1"/>
</dbReference>
<dbReference type="PROSITE" id="PS51866">
    <property type="entry name" value="MOP"/>
    <property type="match status" value="1"/>
</dbReference>
<accession>D8PHV5</accession>
<evidence type="ECO:0000256" key="2">
    <source>
        <dbReference type="ARBA" id="ARBA00022505"/>
    </source>
</evidence>
<evidence type="ECO:0000256" key="5">
    <source>
        <dbReference type="PROSITE-ProRule" id="PRU01213"/>
    </source>
</evidence>
<evidence type="ECO:0000256" key="3">
    <source>
        <dbReference type="ARBA" id="ARBA00022741"/>
    </source>
</evidence>
<dbReference type="eggNOG" id="COG3842">
    <property type="taxonomic scope" value="Bacteria"/>
</dbReference>
<dbReference type="InterPro" id="IPR027417">
    <property type="entry name" value="P-loop_NTPase"/>
</dbReference>
<dbReference type="InterPro" id="IPR003439">
    <property type="entry name" value="ABC_transporter-like_ATP-bd"/>
</dbReference>
<protein>
    <submittedName>
        <fullName evidence="8">Molybdate ABC transporter, ATP-binding protein</fullName>
        <ecNumber evidence="8">3.6.3.29</ecNumber>
    </submittedName>
</protein>
<sequence>MAAEISIDLVKTFPGRPPIRARIAYPVEASTVLILFGPSGSGKTTILRSVAGLEWPEQGSIQFVSRTWLDTASGVRVAPQDRHIGYMAQDYALFPTYTVAGNIGYGLHHLSALDRNKRVDEMVELFQLRGLETAKPRELSGGQQQRVALARAVAPRPLLLLLDEPLSALDAPTRVRLRDELRSLLKQLALPSIIVTHDWTEALTLGDVMAVINAGNVLQVGAPIEVFSRPHNADVARVVGIETVVKGRVVGSSDGMVQVSVNGTRLTAVEGESTGRDVFVCIRSEDVVLERGQATASSARNHLAGTVVSATVLGALAQVTIDCGFPLVAMVTRSTVEEFGLSSGVPVVAAIKAGSVHLVSRQGE</sequence>
<gene>
    <name evidence="8" type="primary">modC</name>
    <name evidence="8" type="ORF">NIDE3148</name>
</gene>
<dbReference type="AlphaFoldDB" id="D8PHV5"/>
<dbReference type="Gene3D" id="2.40.50.100">
    <property type="match status" value="1"/>
</dbReference>
<reference evidence="8 9" key="1">
    <citation type="journal article" date="2010" name="Proc. Natl. Acad. Sci. U.S.A.">
        <title>A Nitrospira metagenome illuminates the physiology and evolution of globally important nitrite-oxidizing bacteria.</title>
        <authorList>
            <person name="Lucker S."/>
            <person name="Wagner M."/>
            <person name="Maixner F."/>
            <person name="Pelletier E."/>
            <person name="Koch H."/>
            <person name="Vacherie B."/>
            <person name="Rattei T."/>
            <person name="Sinninghe Damste J."/>
            <person name="Spieck E."/>
            <person name="Le Paslier D."/>
            <person name="Daims H."/>
        </authorList>
    </citation>
    <scope>NUCLEOTIDE SEQUENCE [LARGE SCALE GENOMIC DNA]</scope>
</reference>
<evidence type="ECO:0000313" key="9">
    <source>
        <dbReference type="Proteomes" id="UP000001660"/>
    </source>
</evidence>
<evidence type="ECO:0000256" key="4">
    <source>
        <dbReference type="ARBA" id="ARBA00022840"/>
    </source>
</evidence>
<keyword evidence="4 8" id="KW-0067">ATP-binding</keyword>
<dbReference type="InterPro" id="IPR005116">
    <property type="entry name" value="Transp-assoc_OB_typ1"/>
</dbReference>
<keyword evidence="1" id="KW-0813">Transport</keyword>
<organism evidence="8 9">
    <name type="scientific">Nitrospira defluvii</name>
    <dbReference type="NCBI Taxonomy" id="330214"/>
    <lineage>
        <taxon>Bacteria</taxon>
        <taxon>Pseudomonadati</taxon>
        <taxon>Nitrospirota</taxon>
        <taxon>Nitrospiria</taxon>
        <taxon>Nitrospirales</taxon>
        <taxon>Nitrospiraceae</taxon>
        <taxon>Nitrospira</taxon>
    </lineage>
</organism>
<dbReference type="Proteomes" id="UP000001660">
    <property type="component" value="Chromosome"/>
</dbReference>
<dbReference type="PROSITE" id="PS00211">
    <property type="entry name" value="ABC_TRANSPORTER_1"/>
    <property type="match status" value="1"/>
</dbReference>
<dbReference type="Pfam" id="PF00005">
    <property type="entry name" value="ABC_tran"/>
    <property type="match status" value="1"/>
</dbReference>
<dbReference type="PROSITE" id="PS50893">
    <property type="entry name" value="ABC_TRANSPORTER_2"/>
    <property type="match status" value="1"/>
</dbReference>
<evidence type="ECO:0000259" key="6">
    <source>
        <dbReference type="PROSITE" id="PS50893"/>
    </source>
</evidence>
<dbReference type="SUPFAM" id="SSF50331">
    <property type="entry name" value="MOP-like"/>
    <property type="match status" value="1"/>
</dbReference>
<feature type="domain" description="Mop" evidence="7">
    <location>
        <begin position="296"/>
        <end position="360"/>
    </location>
</feature>
<dbReference type="EMBL" id="FP929003">
    <property type="protein sequence ID" value="CBK42842.1"/>
    <property type="molecule type" value="Genomic_DNA"/>
</dbReference>
<feature type="domain" description="ABC transporter" evidence="6">
    <location>
        <begin position="4"/>
        <end position="239"/>
    </location>
</feature>
<dbReference type="InterPro" id="IPR050093">
    <property type="entry name" value="ABC_SmlMolc_Importer"/>
</dbReference>
<dbReference type="InterPro" id="IPR003593">
    <property type="entry name" value="AAA+_ATPase"/>
</dbReference>
<keyword evidence="3" id="KW-0547">Nucleotide-binding</keyword>
<dbReference type="SUPFAM" id="SSF52540">
    <property type="entry name" value="P-loop containing nucleoside triphosphate hydrolases"/>
    <property type="match status" value="1"/>
</dbReference>
<dbReference type="InterPro" id="IPR004606">
    <property type="entry name" value="Mop_domain"/>
</dbReference>
<dbReference type="KEGG" id="nde:NIDE3148"/>
<keyword evidence="9" id="KW-1185">Reference proteome</keyword>
<dbReference type="Pfam" id="PF03459">
    <property type="entry name" value="TOBE"/>
    <property type="match status" value="1"/>
</dbReference>
<dbReference type="InterPro" id="IPR017871">
    <property type="entry name" value="ABC_transporter-like_CS"/>
</dbReference>
<proteinExistence type="predicted"/>
<dbReference type="GO" id="GO:0005524">
    <property type="term" value="F:ATP binding"/>
    <property type="evidence" value="ECO:0007669"/>
    <property type="project" value="UniProtKB-KW"/>
</dbReference>
<dbReference type="HOGENOM" id="CLU_000604_1_1_0"/>
<keyword evidence="2 5" id="KW-0500">Molybdenum</keyword>
<dbReference type="STRING" id="330214.NIDE3148"/>
<dbReference type="PANTHER" id="PTHR42781">
    <property type="entry name" value="SPERMIDINE/PUTRESCINE IMPORT ATP-BINDING PROTEIN POTA"/>
    <property type="match status" value="1"/>
</dbReference>
<dbReference type="InterPro" id="IPR008995">
    <property type="entry name" value="Mo/tungstate-bd_C_term_dom"/>
</dbReference>
<dbReference type="GO" id="GO:0016887">
    <property type="term" value="F:ATP hydrolysis activity"/>
    <property type="evidence" value="ECO:0007669"/>
    <property type="project" value="InterPro"/>
</dbReference>
<dbReference type="SMART" id="SM00382">
    <property type="entry name" value="AAA"/>
    <property type="match status" value="1"/>
</dbReference>
<name>D8PHV5_9BACT</name>
<keyword evidence="8" id="KW-0378">Hydrolase</keyword>
<dbReference type="EC" id="3.6.3.29" evidence="8"/>
<dbReference type="OrthoDB" id="9790614at2"/>
<dbReference type="GO" id="GO:0015689">
    <property type="term" value="P:molybdate ion transport"/>
    <property type="evidence" value="ECO:0007669"/>
    <property type="project" value="InterPro"/>
</dbReference>